<proteinExistence type="predicted"/>
<reference evidence="2" key="1">
    <citation type="submission" date="2024-07" db="EMBL/GenBank/DDBJ databases">
        <title>Two chromosome-level genome assemblies of Korean endemic species Abeliophyllum distichum and Forsythia ovata (Oleaceae).</title>
        <authorList>
            <person name="Jang H."/>
        </authorList>
    </citation>
    <scope>NUCLEOTIDE SEQUENCE [LARGE SCALE GENOMIC DNA]</scope>
</reference>
<sequence>MPLSADFEPQHYSLACGITEWEAARGSSLKPLKDNHTWSIVELPYGHKTIGCKWVFKIKHMFDGTIERHKARLSQFLAKLKEPHLTAAHRILPYIKSTPGQGLFYPSKLGASLKTYAETNFPLTNV</sequence>
<comment type="caution">
    <text evidence="1">The sequence shown here is derived from an EMBL/GenBank/DDBJ whole genome shotgun (WGS) entry which is preliminary data.</text>
</comment>
<dbReference type="Proteomes" id="UP001604336">
    <property type="component" value="Unassembled WGS sequence"/>
</dbReference>
<dbReference type="EMBL" id="JBFOLK010000010">
    <property type="protein sequence ID" value="KAL2480231.1"/>
    <property type="molecule type" value="Genomic_DNA"/>
</dbReference>
<gene>
    <name evidence="1" type="ORF">Adt_33197</name>
</gene>
<dbReference type="AlphaFoldDB" id="A0ABD1QVJ3"/>
<protein>
    <submittedName>
        <fullName evidence="1">Cysteine-rich RLK (RECEPTOR-like protein kinase) 8</fullName>
    </submittedName>
</protein>
<keyword evidence="2" id="KW-1185">Reference proteome</keyword>
<evidence type="ECO:0000313" key="1">
    <source>
        <dbReference type="EMBL" id="KAL2480231.1"/>
    </source>
</evidence>
<evidence type="ECO:0000313" key="2">
    <source>
        <dbReference type="Proteomes" id="UP001604336"/>
    </source>
</evidence>
<organism evidence="1 2">
    <name type="scientific">Abeliophyllum distichum</name>
    <dbReference type="NCBI Taxonomy" id="126358"/>
    <lineage>
        <taxon>Eukaryota</taxon>
        <taxon>Viridiplantae</taxon>
        <taxon>Streptophyta</taxon>
        <taxon>Embryophyta</taxon>
        <taxon>Tracheophyta</taxon>
        <taxon>Spermatophyta</taxon>
        <taxon>Magnoliopsida</taxon>
        <taxon>eudicotyledons</taxon>
        <taxon>Gunneridae</taxon>
        <taxon>Pentapetalae</taxon>
        <taxon>asterids</taxon>
        <taxon>lamiids</taxon>
        <taxon>Lamiales</taxon>
        <taxon>Oleaceae</taxon>
        <taxon>Forsythieae</taxon>
        <taxon>Abeliophyllum</taxon>
    </lineage>
</organism>
<accession>A0ABD1QVJ3</accession>
<name>A0ABD1QVJ3_9LAMI</name>